<dbReference type="Gene3D" id="3.40.140.10">
    <property type="entry name" value="Cytidine Deaminase, domain 2"/>
    <property type="match status" value="1"/>
</dbReference>
<reference evidence="13" key="3">
    <citation type="submission" date="2019-03" db="EMBL/GenBank/DDBJ databases">
        <title>Complete genome of Methylacidiphilum kamchatkense Kam1.</title>
        <authorList>
            <person name="Kruse T."/>
            <person name="Murarilal Ratnadevi C."/>
            <person name="Erikstad H.-A."/>
            <person name="Birkeland N.-K."/>
        </authorList>
    </citation>
    <scope>NUCLEOTIDE SEQUENCE [LARGE SCALE GENOMIC DNA]</scope>
    <source>
        <strain evidence="13">kam1</strain>
    </source>
</reference>
<dbReference type="Proteomes" id="UP000031594">
    <property type="component" value="Unassembled WGS sequence"/>
</dbReference>
<dbReference type="EMBL" id="JQNX01000008">
    <property type="protein sequence ID" value="KIE58022.1"/>
    <property type="molecule type" value="Genomic_DNA"/>
</dbReference>
<name>A0A0C1RIX7_9BACT</name>
<evidence type="ECO:0000256" key="8">
    <source>
        <dbReference type="ARBA" id="ARBA00060693"/>
    </source>
</evidence>
<evidence type="ECO:0000313" key="12">
    <source>
        <dbReference type="Proteomes" id="UP000031594"/>
    </source>
</evidence>
<sequence length="155" mass="17625">MNSHQHYSDPFWKIALEEAKIGFEEGGIPIGACLVYKDRVLGRGRNRRVQLGSVIRHGEMDCLENAGRYPPKVYHNAILYTTLSPCWMCTGAILLYGIKKVVVGENHNFKGPEEVLVQHGVEIIHLDDEECKRLLTSFIESNPELWFEDIGKITD</sequence>
<reference evidence="11" key="2">
    <citation type="journal article" date="2019" name="BMC Genomics">
        <title>Complete genome sequence analysis of the thermoacidophilic verrucomicrobial methanotroph 'Candidatus Methylacidiphilum kamchatkense' strain Kam1 and comparison with its closest relatives.</title>
        <authorList>
            <person name="Kruse T."/>
            <person name="Ratnadevi C.M."/>
            <person name="Erikstad H.A."/>
            <person name="Birkeland N.K."/>
        </authorList>
    </citation>
    <scope>NUCLEOTIDE SEQUENCE</scope>
    <source>
        <strain evidence="11">Kam1</strain>
    </source>
</reference>
<comment type="cofactor">
    <cofactor evidence="1">
        <name>Zn(2+)</name>
        <dbReference type="ChEBI" id="CHEBI:29105"/>
    </cofactor>
</comment>
<dbReference type="FunFam" id="3.40.140.10:FF:000016">
    <property type="entry name" value="Cytosine deaminase"/>
    <property type="match status" value="1"/>
</dbReference>
<dbReference type="PANTHER" id="PTHR11079:SF190">
    <property type="entry name" value="CYTOSINE DEAMINASE"/>
    <property type="match status" value="1"/>
</dbReference>
<proteinExistence type="predicted"/>
<dbReference type="InterPro" id="IPR002125">
    <property type="entry name" value="CMP_dCMP_dom"/>
</dbReference>
<dbReference type="GO" id="GO:0072527">
    <property type="term" value="P:pyrimidine-containing compound metabolic process"/>
    <property type="evidence" value="ECO:0007669"/>
    <property type="project" value="UniProtKB-ARBA"/>
</dbReference>
<evidence type="ECO:0000256" key="3">
    <source>
        <dbReference type="ARBA" id="ARBA00011738"/>
    </source>
</evidence>
<organism evidence="11 13">
    <name type="scientific">Methylacidiphilum kamchatkense Kam1</name>
    <dbReference type="NCBI Taxonomy" id="1202785"/>
    <lineage>
        <taxon>Bacteria</taxon>
        <taxon>Pseudomonadati</taxon>
        <taxon>Verrucomicrobiota</taxon>
        <taxon>Methylacidiphilae</taxon>
        <taxon>Methylacidiphilales</taxon>
        <taxon>Methylacidiphilaceae</taxon>
        <taxon>Methylacidiphilum (ex Ratnadevi et al. 2023)</taxon>
    </lineage>
</organism>
<dbReference type="GO" id="GO:0055086">
    <property type="term" value="P:nucleobase-containing small molecule metabolic process"/>
    <property type="evidence" value="ECO:0007669"/>
    <property type="project" value="UniProtKB-ARBA"/>
</dbReference>
<evidence type="ECO:0000313" key="11">
    <source>
        <dbReference type="EMBL" id="QDQ42465.1"/>
    </source>
</evidence>
<keyword evidence="6 11" id="KW-0378">Hydrolase</keyword>
<dbReference type="PROSITE" id="PS51747">
    <property type="entry name" value="CYT_DCMP_DEAMINASES_2"/>
    <property type="match status" value="1"/>
</dbReference>
<comment type="pathway">
    <text evidence="8">Pyrimidine metabolism.</text>
</comment>
<reference evidence="10 12" key="1">
    <citation type="submission" date="2014-08" db="EMBL/GenBank/DDBJ databases">
        <title>Methylacidiphilum kamchatkense strain Kam1 draft genome sequence.</title>
        <authorList>
            <person name="Birkeland N.-K."/>
            <person name="Erikstad H.A."/>
        </authorList>
    </citation>
    <scope>NUCLEOTIDE SEQUENCE [LARGE SCALE GENOMIC DNA]</scope>
    <source>
        <strain evidence="10 12">Kam1</strain>
    </source>
</reference>
<evidence type="ECO:0000256" key="5">
    <source>
        <dbReference type="ARBA" id="ARBA00022723"/>
    </source>
</evidence>
<feature type="domain" description="CMP/dCMP-type deaminase" evidence="9">
    <location>
        <begin position="6"/>
        <end position="124"/>
    </location>
</feature>
<dbReference type="GO" id="GO:0046872">
    <property type="term" value="F:metal ion binding"/>
    <property type="evidence" value="ECO:0007669"/>
    <property type="project" value="UniProtKB-KW"/>
</dbReference>
<dbReference type="EMBL" id="CP037899">
    <property type="protein sequence ID" value="QDQ42465.1"/>
    <property type="molecule type" value="Genomic_DNA"/>
</dbReference>
<gene>
    <name evidence="10" type="ORF">A946_10310</name>
    <name evidence="11" type="ORF">kam1_1238</name>
</gene>
<dbReference type="RefSeq" id="WP_039722102.1">
    <property type="nucleotide sequence ID" value="NZ_CP037899.1"/>
</dbReference>
<dbReference type="EC" id="3.5.4.1" evidence="11"/>
<dbReference type="Pfam" id="PF00383">
    <property type="entry name" value="dCMP_cyt_deam_1"/>
    <property type="match status" value="1"/>
</dbReference>
<dbReference type="GO" id="GO:0004131">
    <property type="term" value="F:cytosine deaminase activity"/>
    <property type="evidence" value="ECO:0007669"/>
    <property type="project" value="UniProtKB-EC"/>
</dbReference>
<comment type="subcellular location">
    <subcellularLocation>
        <location evidence="2">Cytoplasm</location>
    </subcellularLocation>
</comment>
<dbReference type="InterPro" id="IPR016193">
    <property type="entry name" value="Cytidine_deaminase-like"/>
</dbReference>
<keyword evidence="4" id="KW-0963">Cytoplasm</keyword>
<dbReference type="GO" id="GO:0008835">
    <property type="term" value="F:diaminohydroxyphosphoribosylaminopyrimidine deaminase activity"/>
    <property type="evidence" value="ECO:0007669"/>
    <property type="project" value="TreeGrafter"/>
</dbReference>
<keyword evidence="12" id="KW-1185">Reference proteome</keyword>
<dbReference type="PANTHER" id="PTHR11079">
    <property type="entry name" value="CYTOSINE DEAMINASE FAMILY MEMBER"/>
    <property type="match status" value="1"/>
</dbReference>
<evidence type="ECO:0000313" key="10">
    <source>
        <dbReference type="EMBL" id="KIE58022.1"/>
    </source>
</evidence>
<dbReference type="Proteomes" id="UP000315925">
    <property type="component" value="Chromosome"/>
</dbReference>
<evidence type="ECO:0000256" key="1">
    <source>
        <dbReference type="ARBA" id="ARBA00001947"/>
    </source>
</evidence>
<dbReference type="OrthoDB" id="9802676at2"/>
<evidence type="ECO:0000259" key="9">
    <source>
        <dbReference type="PROSITE" id="PS51747"/>
    </source>
</evidence>
<keyword evidence="7" id="KW-0862">Zinc</keyword>
<dbReference type="CDD" id="cd01285">
    <property type="entry name" value="nucleoside_deaminase"/>
    <property type="match status" value="1"/>
</dbReference>
<dbReference type="AlphaFoldDB" id="A0A0C1RIX7"/>
<accession>A0A0C1RIX7</accession>
<evidence type="ECO:0000256" key="4">
    <source>
        <dbReference type="ARBA" id="ARBA00022490"/>
    </source>
</evidence>
<keyword evidence="5" id="KW-0479">Metal-binding</keyword>
<dbReference type="STRING" id="1202785.A946_10310"/>
<dbReference type="KEGG" id="mkc:kam1_1238"/>
<evidence type="ECO:0000256" key="7">
    <source>
        <dbReference type="ARBA" id="ARBA00022833"/>
    </source>
</evidence>
<evidence type="ECO:0000313" key="13">
    <source>
        <dbReference type="Proteomes" id="UP000315925"/>
    </source>
</evidence>
<evidence type="ECO:0000256" key="6">
    <source>
        <dbReference type="ARBA" id="ARBA00022801"/>
    </source>
</evidence>
<evidence type="ECO:0000256" key="2">
    <source>
        <dbReference type="ARBA" id="ARBA00004496"/>
    </source>
</evidence>
<comment type="subunit">
    <text evidence="3">Homodimer.</text>
</comment>
<dbReference type="SUPFAM" id="SSF53927">
    <property type="entry name" value="Cytidine deaminase-like"/>
    <property type="match status" value="1"/>
</dbReference>
<dbReference type="GO" id="GO:0005737">
    <property type="term" value="C:cytoplasm"/>
    <property type="evidence" value="ECO:0007669"/>
    <property type="project" value="UniProtKB-SubCell"/>
</dbReference>
<protein>
    <submittedName>
        <fullName evidence="10">Cytidine deaminase</fullName>
    </submittedName>
    <submittedName>
        <fullName evidence="11">Cytosine deaminase</fullName>
        <ecNumber evidence="11">3.5.4.1</ecNumber>
    </submittedName>
</protein>